<dbReference type="Pfam" id="PF01597">
    <property type="entry name" value="GCV_H"/>
    <property type="match status" value="1"/>
</dbReference>
<dbReference type="InterPro" id="IPR033753">
    <property type="entry name" value="GCV_H/Fam206"/>
</dbReference>
<dbReference type="InterPro" id="IPR003016">
    <property type="entry name" value="2-oxoA_DH_lipoyl-BS"/>
</dbReference>
<dbReference type="InterPro" id="IPR017453">
    <property type="entry name" value="GCV_H_sub"/>
</dbReference>
<dbReference type="NCBIfam" id="TIGR00527">
    <property type="entry name" value="gcvH"/>
    <property type="match status" value="1"/>
</dbReference>
<dbReference type="GO" id="GO:0019464">
    <property type="term" value="P:glycine decarboxylation via glycine cleavage system"/>
    <property type="evidence" value="ECO:0007669"/>
    <property type="project" value="InterPro"/>
</dbReference>
<dbReference type="GO" id="GO:0005960">
    <property type="term" value="C:glycine cleavage complex"/>
    <property type="evidence" value="ECO:0007669"/>
    <property type="project" value="InterPro"/>
</dbReference>
<feature type="non-terminal residue" evidence="4">
    <location>
        <position position="111"/>
    </location>
</feature>
<comment type="similarity">
    <text evidence="1">Belongs to the GcvH family.</text>
</comment>
<dbReference type="GO" id="GO:0005829">
    <property type="term" value="C:cytosol"/>
    <property type="evidence" value="ECO:0007669"/>
    <property type="project" value="TreeGrafter"/>
</dbReference>
<evidence type="ECO:0000313" key="4">
    <source>
        <dbReference type="EMBL" id="KKM28051.1"/>
    </source>
</evidence>
<dbReference type="CDD" id="cd06848">
    <property type="entry name" value="GCS_H"/>
    <property type="match status" value="1"/>
</dbReference>
<organism evidence="4">
    <name type="scientific">marine sediment metagenome</name>
    <dbReference type="NCBI Taxonomy" id="412755"/>
    <lineage>
        <taxon>unclassified sequences</taxon>
        <taxon>metagenomes</taxon>
        <taxon>ecological metagenomes</taxon>
    </lineage>
</organism>
<comment type="caution">
    <text evidence="4">The sequence shown here is derived from an EMBL/GenBank/DDBJ whole genome shotgun (WGS) entry which is preliminary data.</text>
</comment>
<dbReference type="PROSITE" id="PS50968">
    <property type="entry name" value="BIOTINYL_LIPOYL"/>
    <property type="match status" value="1"/>
</dbReference>
<name>A0A0F9IKD2_9ZZZZ</name>
<dbReference type="InterPro" id="IPR000089">
    <property type="entry name" value="Biotin_lipoyl"/>
</dbReference>
<gene>
    <name evidence="4" type="ORF">LCGC14_1568610</name>
</gene>
<sequence length="111" mass="12373">MEASDNLYFSKEHTWVKIENDTGTVGITTFAQSELGEIVYVDLPNLGDEFEQDEVFGSVEALKTVSDLFMPLSGEIAAVNENLLENPTLVNEKPFSEGWMVKIQVSDLNEL</sequence>
<accession>A0A0F9IKD2</accession>
<dbReference type="InterPro" id="IPR011053">
    <property type="entry name" value="Single_hybrid_motif"/>
</dbReference>
<dbReference type="Gene3D" id="2.40.50.100">
    <property type="match status" value="1"/>
</dbReference>
<dbReference type="EMBL" id="LAZR01012201">
    <property type="protein sequence ID" value="KKM28051.1"/>
    <property type="molecule type" value="Genomic_DNA"/>
</dbReference>
<protein>
    <recommendedName>
        <fullName evidence="3">Lipoyl-binding domain-containing protein</fullName>
    </recommendedName>
</protein>
<dbReference type="GO" id="GO:0009249">
    <property type="term" value="P:protein lipoylation"/>
    <property type="evidence" value="ECO:0007669"/>
    <property type="project" value="TreeGrafter"/>
</dbReference>
<evidence type="ECO:0000256" key="2">
    <source>
        <dbReference type="ARBA" id="ARBA00022823"/>
    </source>
</evidence>
<evidence type="ECO:0000259" key="3">
    <source>
        <dbReference type="PROSITE" id="PS50968"/>
    </source>
</evidence>
<proteinExistence type="inferred from homology"/>
<dbReference type="NCBIfam" id="NF002270">
    <property type="entry name" value="PRK01202.1"/>
    <property type="match status" value="1"/>
</dbReference>
<dbReference type="InterPro" id="IPR002930">
    <property type="entry name" value="GCV_H"/>
</dbReference>
<keyword evidence="2" id="KW-0450">Lipoyl</keyword>
<reference evidence="4" key="1">
    <citation type="journal article" date="2015" name="Nature">
        <title>Complex archaea that bridge the gap between prokaryotes and eukaryotes.</title>
        <authorList>
            <person name="Spang A."/>
            <person name="Saw J.H."/>
            <person name="Jorgensen S.L."/>
            <person name="Zaremba-Niedzwiedzka K."/>
            <person name="Martijn J."/>
            <person name="Lind A.E."/>
            <person name="van Eijk R."/>
            <person name="Schleper C."/>
            <person name="Guy L."/>
            <person name="Ettema T.J."/>
        </authorList>
    </citation>
    <scope>NUCLEOTIDE SEQUENCE</scope>
</reference>
<dbReference type="PANTHER" id="PTHR11715">
    <property type="entry name" value="GLYCINE CLEAVAGE SYSTEM H PROTEIN"/>
    <property type="match status" value="1"/>
</dbReference>
<dbReference type="SUPFAM" id="SSF51230">
    <property type="entry name" value="Single hybrid motif"/>
    <property type="match status" value="1"/>
</dbReference>
<dbReference type="PANTHER" id="PTHR11715:SF3">
    <property type="entry name" value="GLYCINE CLEAVAGE SYSTEM H PROTEIN-RELATED"/>
    <property type="match status" value="1"/>
</dbReference>
<dbReference type="HAMAP" id="MF_00272">
    <property type="entry name" value="GcvH"/>
    <property type="match status" value="1"/>
</dbReference>
<dbReference type="PROSITE" id="PS00189">
    <property type="entry name" value="LIPOYL"/>
    <property type="match status" value="1"/>
</dbReference>
<feature type="domain" description="Lipoyl-binding" evidence="3">
    <location>
        <begin position="22"/>
        <end position="104"/>
    </location>
</feature>
<dbReference type="AlphaFoldDB" id="A0A0F9IKD2"/>
<evidence type="ECO:0000256" key="1">
    <source>
        <dbReference type="ARBA" id="ARBA00009249"/>
    </source>
</evidence>